<feature type="transmembrane region" description="Helical" evidence="1">
    <location>
        <begin position="18"/>
        <end position="41"/>
    </location>
</feature>
<name>A0A7R8XCZ5_9CRUS</name>
<evidence type="ECO:0000313" key="3">
    <source>
        <dbReference type="Proteomes" id="UP000677054"/>
    </source>
</evidence>
<evidence type="ECO:0000313" key="2">
    <source>
        <dbReference type="EMBL" id="CAD7247427.1"/>
    </source>
</evidence>
<reference evidence="2" key="1">
    <citation type="submission" date="2020-11" db="EMBL/GenBank/DDBJ databases">
        <authorList>
            <person name="Tran Van P."/>
        </authorList>
    </citation>
    <scope>NUCLEOTIDE SEQUENCE</scope>
</reference>
<evidence type="ECO:0000256" key="1">
    <source>
        <dbReference type="SAM" id="Phobius"/>
    </source>
</evidence>
<dbReference type="EMBL" id="LR900967">
    <property type="protein sequence ID" value="CAD7247427.1"/>
    <property type="molecule type" value="Genomic_DNA"/>
</dbReference>
<gene>
    <name evidence="2" type="ORF">DSTB1V02_LOCUS7258</name>
</gene>
<keyword evidence="3" id="KW-1185">Reference proteome</keyword>
<keyword evidence="1" id="KW-1133">Transmembrane helix</keyword>
<accession>A0A7R8XCZ5</accession>
<protein>
    <submittedName>
        <fullName evidence="2">Uncharacterized protein</fullName>
    </submittedName>
</protein>
<dbReference type="Proteomes" id="UP000677054">
    <property type="component" value="Unassembled WGS sequence"/>
</dbReference>
<sequence length="153" mass="17020">MSVSAIDSRAQGDATFSLFFLVLQTGMLIGFAGLVVQFLLLMEEAAWKQLVSFYMEKQITSLDAVLEPDSSSSAPDSRGNTALGKDLLSGFADLLSSRKRKGEKCHPPYGCFSTDYPWTSAERPLALYPESSEVIRPVFCLYTRRNPKDCYVR</sequence>
<proteinExistence type="predicted"/>
<dbReference type="EMBL" id="CAJPEV010001450">
    <property type="protein sequence ID" value="CAG0892717.1"/>
    <property type="molecule type" value="Genomic_DNA"/>
</dbReference>
<dbReference type="InterPro" id="IPR029058">
    <property type="entry name" value="AB_hydrolase_fold"/>
</dbReference>
<keyword evidence="1" id="KW-0812">Transmembrane</keyword>
<dbReference type="Gene3D" id="3.40.50.1820">
    <property type="entry name" value="alpha/beta hydrolase"/>
    <property type="match status" value="1"/>
</dbReference>
<organism evidence="2">
    <name type="scientific">Darwinula stevensoni</name>
    <dbReference type="NCBI Taxonomy" id="69355"/>
    <lineage>
        <taxon>Eukaryota</taxon>
        <taxon>Metazoa</taxon>
        <taxon>Ecdysozoa</taxon>
        <taxon>Arthropoda</taxon>
        <taxon>Crustacea</taxon>
        <taxon>Oligostraca</taxon>
        <taxon>Ostracoda</taxon>
        <taxon>Podocopa</taxon>
        <taxon>Podocopida</taxon>
        <taxon>Darwinulocopina</taxon>
        <taxon>Darwinuloidea</taxon>
        <taxon>Darwinulidae</taxon>
        <taxon>Darwinula</taxon>
    </lineage>
</organism>
<keyword evidence="1" id="KW-0472">Membrane</keyword>
<dbReference type="AlphaFoldDB" id="A0A7R8XCZ5"/>